<dbReference type="GO" id="GO:0022857">
    <property type="term" value="F:transmembrane transporter activity"/>
    <property type="evidence" value="ECO:0007669"/>
    <property type="project" value="TreeGrafter"/>
</dbReference>
<evidence type="ECO:0000256" key="11">
    <source>
        <dbReference type="ARBA" id="ARBA00038076"/>
    </source>
</evidence>
<dbReference type="Pfam" id="PF00005">
    <property type="entry name" value="ABC_tran"/>
    <property type="match status" value="1"/>
</dbReference>
<dbReference type="InterPro" id="IPR050250">
    <property type="entry name" value="Macrolide_Exporter_MacB"/>
</dbReference>
<keyword evidence="2" id="KW-0813">Transport</keyword>
<proteinExistence type="inferred from homology"/>
<dbReference type="CDD" id="cd03255">
    <property type="entry name" value="ABC_MJ0796_LolCDE_FtsE"/>
    <property type="match status" value="1"/>
</dbReference>
<dbReference type="SMART" id="SM00382">
    <property type="entry name" value="AAA"/>
    <property type="match status" value="1"/>
</dbReference>
<dbReference type="InterPro" id="IPR027417">
    <property type="entry name" value="P-loop_NTPase"/>
</dbReference>
<dbReference type="GO" id="GO:0016887">
    <property type="term" value="F:ATP hydrolysis activity"/>
    <property type="evidence" value="ECO:0007669"/>
    <property type="project" value="InterPro"/>
</dbReference>
<feature type="transmembrane region" description="Helical" evidence="14">
    <location>
        <begin position="270"/>
        <end position="293"/>
    </location>
</feature>
<evidence type="ECO:0000259" key="15">
    <source>
        <dbReference type="PROSITE" id="PS50893"/>
    </source>
</evidence>
<dbReference type="InterPro" id="IPR003593">
    <property type="entry name" value="AAA+_ATPase"/>
</dbReference>
<keyword evidence="17" id="KW-1185">Reference proteome</keyword>
<dbReference type="Gene3D" id="3.40.50.300">
    <property type="entry name" value="P-loop containing nucleotide triphosphate hydrolases"/>
    <property type="match status" value="1"/>
</dbReference>
<dbReference type="Pfam" id="PF02687">
    <property type="entry name" value="FtsX"/>
    <property type="match status" value="1"/>
</dbReference>
<organism evidence="16 17">
    <name type="scientific">Pontiella sulfatireligans</name>
    <dbReference type="NCBI Taxonomy" id="2750658"/>
    <lineage>
        <taxon>Bacteria</taxon>
        <taxon>Pseudomonadati</taxon>
        <taxon>Kiritimatiellota</taxon>
        <taxon>Kiritimatiellia</taxon>
        <taxon>Kiritimatiellales</taxon>
        <taxon>Pontiellaceae</taxon>
        <taxon>Pontiella</taxon>
    </lineage>
</organism>
<feature type="region of interest" description="Disordered" evidence="13">
    <location>
        <begin position="218"/>
        <end position="242"/>
    </location>
</feature>
<keyword evidence="6" id="KW-0547">Nucleotide-binding</keyword>
<dbReference type="InterPro" id="IPR003838">
    <property type="entry name" value="ABC3_permease_C"/>
</dbReference>
<comment type="similarity">
    <text evidence="12">Belongs to the ABC transporter superfamily. Macrolide exporter (TC 3.A.1.122) family.</text>
</comment>
<gene>
    <name evidence="16" type="primary">macB_3</name>
    <name evidence="16" type="ORF">SCARR_03132</name>
</gene>
<evidence type="ECO:0000256" key="8">
    <source>
        <dbReference type="ARBA" id="ARBA00022989"/>
    </source>
</evidence>
<evidence type="ECO:0000256" key="4">
    <source>
        <dbReference type="ARBA" id="ARBA00022519"/>
    </source>
</evidence>
<evidence type="ECO:0000256" key="10">
    <source>
        <dbReference type="ARBA" id="ARBA00023251"/>
    </source>
</evidence>
<keyword evidence="3" id="KW-1003">Cell membrane</keyword>
<protein>
    <submittedName>
        <fullName evidence="16">Macrolide export ATP-binding/permease protein MacB</fullName>
    </submittedName>
</protein>
<feature type="domain" description="ABC transporter" evidence="15">
    <location>
        <begin position="2"/>
        <end position="237"/>
    </location>
</feature>
<dbReference type="Pfam" id="PF12704">
    <property type="entry name" value="MacB_PCD"/>
    <property type="match status" value="1"/>
</dbReference>
<keyword evidence="9 14" id="KW-0472">Membrane</keyword>
<dbReference type="SUPFAM" id="SSF52540">
    <property type="entry name" value="P-loop containing nucleoside triphosphate hydrolases"/>
    <property type="match status" value="1"/>
</dbReference>
<dbReference type="GO" id="GO:0098796">
    <property type="term" value="C:membrane protein complex"/>
    <property type="evidence" value="ECO:0007669"/>
    <property type="project" value="UniProtKB-ARBA"/>
</dbReference>
<dbReference type="PANTHER" id="PTHR30572">
    <property type="entry name" value="MEMBRANE COMPONENT OF TRANSPORTER-RELATED"/>
    <property type="match status" value="1"/>
</dbReference>
<comment type="similarity">
    <text evidence="11">Belongs to the ABC-4 integral membrane protein family.</text>
</comment>
<feature type="transmembrane region" description="Helical" evidence="14">
    <location>
        <begin position="573"/>
        <end position="595"/>
    </location>
</feature>
<dbReference type="GO" id="GO:0005524">
    <property type="term" value="F:ATP binding"/>
    <property type="evidence" value="ECO:0007669"/>
    <property type="project" value="UniProtKB-KW"/>
</dbReference>
<keyword evidence="8 14" id="KW-1133">Transmembrane helix</keyword>
<name>A0A6C2UMB8_9BACT</name>
<dbReference type="InterPro" id="IPR003439">
    <property type="entry name" value="ABC_transporter-like_ATP-bd"/>
</dbReference>
<keyword evidence="10" id="KW-0046">Antibiotic resistance</keyword>
<evidence type="ECO:0000256" key="1">
    <source>
        <dbReference type="ARBA" id="ARBA00004429"/>
    </source>
</evidence>
<evidence type="ECO:0000256" key="13">
    <source>
        <dbReference type="SAM" id="MobiDB-lite"/>
    </source>
</evidence>
<evidence type="ECO:0000256" key="7">
    <source>
        <dbReference type="ARBA" id="ARBA00022840"/>
    </source>
</evidence>
<dbReference type="RefSeq" id="WP_136062551.1">
    <property type="nucleotide sequence ID" value="NZ_CAAHFH010000002.1"/>
</dbReference>
<evidence type="ECO:0000256" key="3">
    <source>
        <dbReference type="ARBA" id="ARBA00022475"/>
    </source>
</evidence>
<evidence type="ECO:0000256" key="12">
    <source>
        <dbReference type="ARBA" id="ARBA00038388"/>
    </source>
</evidence>
<dbReference type="PROSITE" id="PS50893">
    <property type="entry name" value="ABC_TRANSPORTER_2"/>
    <property type="match status" value="1"/>
</dbReference>
<dbReference type="GO" id="GO:0046677">
    <property type="term" value="P:response to antibiotic"/>
    <property type="evidence" value="ECO:0007669"/>
    <property type="project" value="UniProtKB-KW"/>
</dbReference>
<evidence type="ECO:0000313" key="17">
    <source>
        <dbReference type="Proteomes" id="UP000346198"/>
    </source>
</evidence>
<dbReference type="PANTHER" id="PTHR30572:SF4">
    <property type="entry name" value="ABC TRANSPORTER PERMEASE YTRF"/>
    <property type="match status" value="1"/>
</dbReference>
<dbReference type="InterPro" id="IPR017911">
    <property type="entry name" value="MacB-like_ATP-bd"/>
</dbReference>
<evidence type="ECO:0000313" key="16">
    <source>
        <dbReference type="EMBL" id="VGO21063.1"/>
    </source>
</evidence>
<dbReference type="InterPro" id="IPR025857">
    <property type="entry name" value="MacB_PCD"/>
</dbReference>
<dbReference type="InterPro" id="IPR017871">
    <property type="entry name" value="ABC_transporter-like_CS"/>
</dbReference>
<keyword evidence="5 14" id="KW-0812">Transmembrane</keyword>
<evidence type="ECO:0000256" key="2">
    <source>
        <dbReference type="ARBA" id="ARBA00022448"/>
    </source>
</evidence>
<evidence type="ECO:0000256" key="5">
    <source>
        <dbReference type="ARBA" id="ARBA00022692"/>
    </source>
</evidence>
<evidence type="ECO:0000256" key="9">
    <source>
        <dbReference type="ARBA" id="ARBA00023136"/>
    </source>
</evidence>
<comment type="subcellular location">
    <subcellularLocation>
        <location evidence="1">Cell inner membrane</location>
        <topology evidence="1">Multi-pass membrane protein</topology>
    </subcellularLocation>
</comment>
<sequence>MIKVSDITKVYQMGAVQVHALRGVSLQIKKGEFVAIMGSSGSGKSTLMHILGLLDVPDSGHYQINGQEVQGLSEDARAGLRAREIGFIFQQFNLLARISAHDNVALPLIYGNAPGDKTPDQLLERVGLGDRKSHAPNELSGGQQQRVAIARALVNGPPVIMADEPTGNLDSESAADILQVLQELHRSGLTVIMVTHDPEVAAAAERIITMKDGQVLSDTKGAGGTAESRSGNVESRRDGSSSLRRKPFREFAALLAQASRSLSANKVRTALSMLGVLIGVAAVISVMALGAGAKVAVEAQISAMGANLLVVQPPRPKSRGVSLGAGIVSRLSASDAGVIQDSIEGVQYACGSVNGNVQVTFDGNNCSTEARGVELAYETIHSMTPQAGRFFSEEECSSRARVAVIGTTVYEALFDGQDPVGQTIRINRNTFEVVGLLPDKGSSASEDENDQVLIPLSTAMHRVFGEDYVREIEIQVESADYIDSVETAVVALMNERHRVTDPENNGYETRNMAELQSTMAATSNTLSMLLTGVGGISLLVGGIGIMNIMLVSVTERTREIGIRKAIGARRNDILMQFLVEAVAVSLCGGALGIALGGGFCLGMRQFAGWAVAVQPITLVVALTFSVFIGVVFGLWPARQASLLQPIEALRYE</sequence>
<feature type="transmembrane region" description="Helical" evidence="14">
    <location>
        <begin position="526"/>
        <end position="553"/>
    </location>
</feature>
<dbReference type="GO" id="GO:0005886">
    <property type="term" value="C:plasma membrane"/>
    <property type="evidence" value="ECO:0007669"/>
    <property type="project" value="UniProtKB-SubCell"/>
</dbReference>
<keyword evidence="4" id="KW-0997">Cell inner membrane</keyword>
<reference evidence="16 17" key="1">
    <citation type="submission" date="2019-04" db="EMBL/GenBank/DDBJ databases">
        <authorList>
            <person name="Van Vliet M D."/>
        </authorList>
    </citation>
    <scope>NUCLEOTIDE SEQUENCE [LARGE SCALE GENOMIC DNA]</scope>
    <source>
        <strain evidence="16 17">F21</strain>
    </source>
</reference>
<keyword evidence="7 16" id="KW-0067">ATP-binding</keyword>
<feature type="transmembrane region" description="Helical" evidence="14">
    <location>
        <begin position="607"/>
        <end position="635"/>
    </location>
</feature>
<dbReference type="EMBL" id="CAAHFH010000002">
    <property type="protein sequence ID" value="VGO21063.1"/>
    <property type="molecule type" value="Genomic_DNA"/>
</dbReference>
<dbReference type="PROSITE" id="PS00211">
    <property type="entry name" value="ABC_TRANSPORTER_1"/>
    <property type="match status" value="1"/>
</dbReference>
<accession>A0A6C2UMB8</accession>
<dbReference type="AlphaFoldDB" id="A0A6C2UMB8"/>
<dbReference type="FunFam" id="3.40.50.300:FF:000032">
    <property type="entry name" value="Export ABC transporter ATP-binding protein"/>
    <property type="match status" value="1"/>
</dbReference>
<evidence type="ECO:0000256" key="14">
    <source>
        <dbReference type="SAM" id="Phobius"/>
    </source>
</evidence>
<evidence type="ECO:0000256" key="6">
    <source>
        <dbReference type="ARBA" id="ARBA00022741"/>
    </source>
</evidence>
<dbReference type="Proteomes" id="UP000346198">
    <property type="component" value="Unassembled WGS sequence"/>
</dbReference>